<protein>
    <submittedName>
        <fullName evidence="2">Uncharacterized protein</fullName>
    </submittedName>
</protein>
<keyword evidence="1" id="KW-1133">Transmembrane helix</keyword>
<accession>A0A0E9X7D5</accession>
<reference evidence="2" key="2">
    <citation type="journal article" date="2015" name="Fish Shellfish Immunol.">
        <title>Early steps in the European eel (Anguilla anguilla)-Vibrio vulnificus interaction in the gills: Role of the RtxA13 toxin.</title>
        <authorList>
            <person name="Callol A."/>
            <person name="Pajuelo D."/>
            <person name="Ebbesson L."/>
            <person name="Teles M."/>
            <person name="MacKenzie S."/>
            <person name="Amaro C."/>
        </authorList>
    </citation>
    <scope>NUCLEOTIDE SEQUENCE</scope>
</reference>
<keyword evidence="1" id="KW-0472">Membrane</keyword>
<dbReference type="EMBL" id="GBXM01010837">
    <property type="protein sequence ID" value="JAH97740.1"/>
    <property type="molecule type" value="Transcribed_RNA"/>
</dbReference>
<feature type="transmembrane region" description="Helical" evidence="1">
    <location>
        <begin position="46"/>
        <end position="67"/>
    </location>
</feature>
<reference evidence="2" key="1">
    <citation type="submission" date="2014-11" db="EMBL/GenBank/DDBJ databases">
        <authorList>
            <person name="Amaro Gonzalez C."/>
        </authorList>
    </citation>
    <scope>NUCLEOTIDE SEQUENCE</scope>
</reference>
<name>A0A0E9X7D5_ANGAN</name>
<organism evidence="2">
    <name type="scientific">Anguilla anguilla</name>
    <name type="common">European freshwater eel</name>
    <name type="synonym">Muraena anguilla</name>
    <dbReference type="NCBI Taxonomy" id="7936"/>
    <lineage>
        <taxon>Eukaryota</taxon>
        <taxon>Metazoa</taxon>
        <taxon>Chordata</taxon>
        <taxon>Craniata</taxon>
        <taxon>Vertebrata</taxon>
        <taxon>Euteleostomi</taxon>
        <taxon>Actinopterygii</taxon>
        <taxon>Neopterygii</taxon>
        <taxon>Teleostei</taxon>
        <taxon>Anguilliformes</taxon>
        <taxon>Anguillidae</taxon>
        <taxon>Anguilla</taxon>
    </lineage>
</organism>
<proteinExistence type="predicted"/>
<evidence type="ECO:0000313" key="2">
    <source>
        <dbReference type="EMBL" id="JAH97740.1"/>
    </source>
</evidence>
<sequence length="119" mass="13822">MCLAMSSLIQPCKALPILGVCRGMGVVILIRWAIHKISQHGSHSFLIQLFLLNALLRPFYLMFFPLSLHPPEIVFTLLFHVIFRYRGSALFTLPWRPHFLHWDILILLGFLFFFKSGLL</sequence>
<keyword evidence="1" id="KW-0812">Transmembrane</keyword>
<dbReference type="AlphaFoldDB" id="A0A0E9X7D5"/>
<feature type="transmembrane region" description="Helical" evidence="1">
    <location>
        <begin position="14"/>
        <end position="34"/>
    </location>
</feature>
<feature type="transmembrane region" description="Helical" evidence="1">
    <location>
        <begin position="100"/>
        <end position="118"/>
    </location>
</feature>
<evidence type="ECO:0000256" key="1">
    <source>
        <dbReference type="SAM" id="Phobius"/>
    </source>
</evidence>